<dbReference type="InterPro" id="IPR051200">
    <property type="entry name" value="Host-pathogen_enzymatic-act"/>
</dbReference>
<dbReference type="PANTHER" id="PTHR47197">
    <property type="entry name" value="PROTEIN NIRF"/>
    <property type="match status" value="1"/>
</dbReference>
<comment type="caution">
    <text evidence="1">The sequence shown here is derived from an EMBL/GenBank/DDBJ whole genome shotgun (WGS) entry which is preliminary data.</text>
</comment>
<name>A0A4Y8VIZ0_9PSED</name>
<sequence>MSINVNSTQISALLQLYPMAIPGAEENLQPPGAYHLGISESIYSPSTQLSMVIDPFMLFSTPSQAGDSVRLWVNSQATSVIKPINPGEENDRIFLKLPWGVLKNGLNTLYYEVTRVGSGNKDKSDPILNVLFNNPVSGITVSHPPSIGPGQPATFTLTRSYPREYDEGTLTMGTWSKTIPYVHPANPISYTLTTTDLQQIGDGTHPVSARVIDQLTNSNVSATTSITITANQKVYNPPIIVQGEPGKILDVPSLNGKDATIHGLIWTGIAAGQQVWLKLTGQKPDGSTVTLQIWNGGASQVNATWVSQGFWPKPLPASFLSQLADGSSLRMEFWVSEDKSNNFATATKFADQVYTVITAASVVLAFLNAPYTAPAGGQVTGIELLVTQAGQPAAGHTVTITLPQGTTFTDGTSRKDFTTGADGKVTVSGVTAGSVQGVFSMTASSGREEVSARLDITEKEEEGIIPINDHLADVKISPDGKTVYVLAFSHFYAIETSTLKIISSVDLGVRTRRMEMGISHDGVYLYFVGLATGGKSVNIIEVFDPITGKVVSSSSAFPSNTSPSQMLISSDTKFIYIGTFEHTPPPNTVYHGKIWKFNTTTMRIEKSLAIPNVAKTTNISKISTISKDNSLIYAFNNQYQRSVSAWVISTANLSIIKTISTSYGIRSVILDPDEKNIFVAGAGSNIDVYDAKSYSKKRTINIAPLTFVVQLRFDPSGRYLYILGMREISTLEMSTEKIIYQTTFPWKTPIGFVITSNGKRAFVASYLGAVQAVRLS</sequence>
<proteinExistence type="predicted"/>
<gene>
    <name evidence="1" type="ORF">E4J90_13160</name>
</gene>
<dbReference type="EMBL" id="SPDQ01000014">
    <property type="protein sequence ID" value="TFH80403.1"/>
    <property type="molecule type" value="Genomic_DNA"/>
</dbReference>
<dbReference type="PANTHER" id="PTHR47197:SF3">
    <property type="entry name" value="DIHYDRO-HEME D1 DEHYDROGENASE"/>
    <property type="match status" value="1"/>
</dbReference>
<organism evidence="1 2">
    <name type="scientific">Pseudomonas kribbensis</name>
    <dbReference type="NCBI Taxonomy" id="1628086"/>
    <lineage>
        <taxon>Bacteria</taxon>
        <taxon>Pseudomonadati</taxon>
        <taxon>Pseudomonadota</taxon>
        <taxon>Gammaproteobacteria</taxon>
        <taxon>Pseudomonadales</taxon>
        <taxon>Pseudomonadaceae</taxon>
        <taxon>Pseudomonas</taxon>
    </lineage>
</organism>
<dbReference type="SUPFAM" id="SSF82171">
    <property type="entry name" value="DPP6 N-terminal domain-like"/>
    <property type="match status" value="1"/>
</dbReference>
<dbReference type="OrthoDB" id="7017389at2"/>
<dbReference type="Proteomes" id="UP000297555">
    <property type="component" value="Unassembled WGS sequence"/>
</dbReference>
<protein>
    <recommendedName>
        <fullName evidence="3">Big-1 domain-containing protein</fullName>
    </recommendedName>
</protein>
<reference evidence="1 2" key="1">
    <citation type="submission" date="2019-03" db="EMBL/GenBank/DDBJ databases">
        <title>Draft genome sequence of humic substances-degrading Pseudomonas kribbensis CHA-19 from forest soil.</title>
        <authorList>
            <person name="Kim D."/>
        </authorList>
    </citation>
    <scope>NUCLEOTIDE SEQUENCE [LARGE SCALE GENOMIC DNA]</scope>
    <source>
        <strain evidence="1 2">CHA-19</strain>
    </source>
</reference>
<evidence type="ECO:0008006" key="3">
    <source>
        <dbReference type="Google" id="ProtNLM"/>
    </source>
</evidence>
<dbReference type="RefSeq" id="WP_134826674.1">
    <property type="nucleotide sequence ID" value="NZ_SPDQ01000014.1"/>
</dbReference>
<dbReference type="Gene3D" id="2.130.10.10">
    <property type="entry name" value="YVTN repeat-like/Quinoprotein amine dehydrogenase"/>
    <property type="match status" value="2"/>
</dbReference>
<dbReference type="InterPro" id="IPR015943">
    <property type="entry name" value="WD40/YVTN_repeat-like_dom_sf"/>
</dbReference>
<evidence type="ECO:0000313" key="1">
    <source>
        <dbReference type="EMBL" id="TFH80403.1"/>
    </source>
</evidence>
<accession>A0A4Y8VIZ0</accession>
<dbReference type="AlphaFoldDB" id="A0A4Y8VIZ0"/>
<evidence type="ECO:0000313" key="2">
    <source>
        <dbReference type="Proteomes" id="UP000297555"/>
    </source>
</evidence>